<dbReference type="Gene3D" id="2.170.120.30">
    <property type="match status" value="2"/>
</dbReference>
<dbReference type="AlphaFoldDB" id="A0A2Y9B929"/>
<protein>
    <submittedName>
        <fullName evidence="1">YbbR domain-containing protein</fullName>
    </submittedName>
</protein>
<evidence type="ECO:0000313" key="2">
    <source>
        <dbReference type="Proteomes" id="UP000245845"/>
    </source>
</evidence>
<dbReference type="InterPro" id="IPR053154">
    <property type="entry name" value="c-di-AMP_regulator"/>
</dbReference>
<dbReference type="PANTHER" id="PTHR37804:SF1">
    <property type="entry name" value="CDAA REGULATORY PROTEIN CDAR"/>
    <property type="match status" value="1"/>
</dbReference>
<dbReference type="RefSeq" id="WP_109729448.1">
    <property type="nucleotide sequence ID" value="NZ_BAAACK010000007.1"/>
</dbReference>
<reference evidence="1 2" key="1">
    <citation type="submission" date="2018-05" db="EMBL/GenBank/DDBJ databases">
        <title>The Hungate 1000. A catalogue of reference genomes from the rumen microbiome.</title>
        <authorList>
            <person name="Kelly W."/>
        </authorList>
    </citation>
    <scope>NUCLEOTIDE SEQUENCE [LARGE SCALE GENOMIC DNA]</scope>
    <source>
        <strain evidence="1 2">NLAE-zl-C242</strain>
    </source>
</reference>
<proteinExistence type="predicted"/>
<dbReference type="OrthoDB" id="2111604at2"/>
<name>A0A2Y9B929_9FIRM</name>
<dbReference type="EMBL" id="QGDL01000001">
    <property type="protein sequence ID" value="PWJ32081.1"/>
    <property type="molecule type" value="Genomic_DNA"/>
</dbReference>
<organism evidence="1 2">
    <name type="scientific">Faecalicatena orotica</name>
    <dbReference type="NCBI Taxonomy" id="1544"/>
    <lineage>
        <taxon>Bacteria</taxon>
        <taxon>Bacillati</taxon>
        <taxon>Bacillota</taxon>
        <taxon>Clostridia</taxon>
        <taxon>Lachnospirales</taxon>
        <taxon>Lachnospiraceae</taxon>
        <taxon>Faecalicatena</taxon>
    </lineage>
</organism>
<accession>A0A2Y9B929</accession>
<dbReference type="InterPro" id="IPR012505">
    <property type="entry name" value="YbbR"/>
</dbReference>
<dbReference type="Proteomes" id="UP000245845">
    <property type="component" value="Unassembled WGS sequence"/>
</dbReference>
<dbReference type="Pfam" id="PF07949">
    <property type="entry name" value="YbbR"/>
    <property type="match status" value="3"/>
</dbReference>
<sequence length="430" mass="47149">MKKYKFTNNLGLKIMALVFAALLWLIVVNVDDPVETATFRNVPVTMQNVQLVTNDGHTYRVLDDTESVSVIVKAKRSVLAKITVSNIVANADMAEMQFETLVPITPTIPGYEGKYTAEAVPGNLKVKVEKRILRTLPLTVSVSGTPRDGHVIGEITTNPDKVQVRGSESLVNSIDKAVAKVDVSGISKTGVLPAELEYYDSSGNVVGRSQLTDNIGEEGVTVNVTVLDTKNLALNFNVTGTPEDGYVFSGLTCEPEKIQVCGTKEALAEISSLDITDDALDITGTTGKFEKTVDILPYLPEGIELVDETANNIIVTVKIEQIDARTIELPVESIRVDNLKDNLLISYESETEIEMQFKGPQDVLKKLDMEDAVSIDMKNHTKPGKYDVQVSVTLPDDIKNEVKLTKRPVIKVTVTEKEEQTEPSEPKEEQ</sequence>
<comment type="caution">
    <text evidence="1">The sequence shown here is derived from an EMBL/GenBank/DDBJ whole genome shotgun (WGS) entry which is preliminary data.</text>
</comment>
<dbReference type="PANTHER" id="PTHR37804">
    <property type="entry name" value="CDAA REGULATORY PROTEIN CDAR"/>
    <property type="match status" value="1"/>
</dbReference>
<evidence type="ECO:0000313" key="1">
    <source>
        <dbReference type="EMBL" id="PWJ32081.1"/>
    </source>
</evidence>
<keyword evidence="2" id="KW-1185">Reference proteome</keyword>
<gene>
    <name evidence="1" type="ORF">A8806_101369</name>
</gene>
<dbReference type="Gene3D" id="2.170.120.40">
    <property type="entry name" value="YbbR-like domain"/>
    <property type="match status" value="2"/>
</dbReference>